<protein>
    <recommendedName>
        <fullName evidence="12">Disease resistance RPP13-like protein 1</fullName>
    </recommendedName>
</protein>
<keyword evidence="11" id="KW-1185">Reference proteome</keyword>
<evidence type="ECO:0000259" key="9">
    <source>
        <dbReference type="Pfam" id="PF25019"/>
    </source>
</evidence>
<keyword evidence="5" id="KW-0067">ATP-binding</keyword>
<dbReference type="FunFam" id="3.40.50.300:FF:001091">
    <property type="entry name" value="Probable disease resistance protein At1g61300"/>
    <property type="match status" value="1"/>
</dbReference>
<dbReference type="InterPro" id="IPR001611">
    <property type="entry name" value="Leu-rich_rpt"/>
</dbReference>
<dbReference type="InterPro" id="IPR058922">
    <property type="entry name" value="WHD_DRP"/>
</dbReference>
<feature type="domain" description="R13L1/DRL21-like LRR repeat region" evidence="9">
    <location>
        <begin position="671"/>
        <end position="794"/>
    </location>
</feature>
<dbReference type="InterPro" id="IPR041118">
    <property type="entry name" value="Rx_N"/>
</dbReference>
<comment type="caution">
    <text evidence="10">The sequence shown here is derived from an EMBL/GenBank/DDBJ whole genome shotgun (WGS) entry which is preliminary data.</text>
</comment>
<dbReference type="Pfam" id="PF18052">
    <property type="entry name" value="Rx_N"/>
    <property type="match status" value="1"/>
</dbReference>
<feature type="domain" description="Disease resistance N-terminal" evidence="7">
    <location>
        <begin position="17"/>
        <end position="82"/>
    </location>
</feature>
<dbReference type="Pfam" id="PF00931">
    <property type="entry name" value="NB-ARC"/>
    <property type="match status" value="1"/>
</dbReference>
<proteinExistence type="predicted"/>
<keyword evidence="2" id="KW-0677">Repeat</keyword>
<keyword evidence="4" id="KW-0611">Plant defense</keyword>
<dbReference type="GO" id="GO:0005524">
    <property type="term" value="F:ATP binding"/>
    <property type="evidence" value="ECO:0007669"/>
    <property type="project" value="UniProtKB-KW"/>
</dbReference>
<name>A0A8T1NL46_CARIL</name>
<dbReference type="PANTHER" id="PTHR36766">
    <property type="entry name" value="PLANT BROAD-SPECTRUM MILDEW RESISTANCE PROTEIN RPW8"/>
    <property type="match status" value="1"/>
</dbReference>
<feature type="domain" description="NB-ARC" evidence="6">
    <location>
        <begin position="153"/>
        <end position="326"/>
    </location>
</feature>
<dbReference type="EMBL" id="CM031822">
    <property type="protein sequence ID" value="KAG6629623.1"/>
    <property type="molecule type" value="Genomic_DNA"/>
</dbReference>
<evidence type="ECO:0000256" key="2">
    <source>
        <dbReference type="ARBA" id="ARBA00022737"/>
    </source>
</evidence>
<evidence type="ECO:0000313" key="11">
    <source>
        <dbReference type="Proteomes" id="UP000811609"/>
    </source>
</evidence>
<evidence type="ECO:0000256" key="4">
    <source>
        <dbReference type="ARBA" id="ARBA00022821"/>
    </source>
</evidence>
<dbReference type="GO" id="GO:0006952">
    <property type="term" value="P:defense response"/>
    <property type="evidence" value="ECO:0007669"/>
    <property type="project" value="UniProtKB-KW"/>
</dbReference>
<evidence type="ECO:0000256" key="5">
    <source>
        <dbReference type="ARBA" id="ARBA00022840"/>
    </source>
</evidence>
<evidence type="ECO:0000259" key="8">
    <source>
        <dbReference type="Pfam" id="PF23559"/>
    </source>
</evidence>
<organism evidence="10 11">
    <name type="scientific">Carya illinoinensis</name>
    <name type="common">Pecan</name>
    <dbReference type="NCBI Taxonomy" id="32201"/>
    <lineage>
        <taxon>Eukaryota</taxon>
        <taxon>Viridiplantae</taxon>
        <taxon>Streptophyta</taxon>
        <taxon>Embryophyta</taxon>
        <taxon>Tracheophyta</taxon>
        <taxon>Spermatophyta</taxon>
        <taxon>Magnoliopsida</taxon>
        <taxon>eudicotyledons</taxon>
        <taxon>Gunneridae</taxon>
        <taxon>Pentapetalae</taxon>
        <taxon>rosids</taxon>
        <taxon>fabids</taxon>
        <taxon>Fagales</taxon>
        <taxon>Juglandaceae</taxon>
        <taxon>Carya</taxon>
    </lineage>
</organism>
<dbReference type="PANTHER" id="PTHR36766:SF51">
    <property type="entry name" value="DISEASE RESISTANCE RPP13-LIKE PROTEIN 1"/>
    <property type="match status" value="1"/>
</dbReference>
<dbReference type="Proteomes" id="UP000811609">
    <property type="component" value="Chromosome 14"/>
</dbReference>
<evidence type="ECO:0000259" key="7">
    <source>
        <dbReference type="Pfam" id="PF18052"/>
    </source>
</evidence>
<gene>
    <name evidence="10" type="ORF">CIPAW_14G097400</name>
</gene>
<evidence type="ECO:0000313" key="10">
    <source>
        <dbReference type="EMBL" id="KAG6629623.1"/>
    </source>
</evidence>
<dbReference type="Pfam" id="PF23559">
    <property type="entry name" value="WHD_DRP"/>
    <property type="match status" value="1"/>
</dbReference>
<dbReference type="Pfam" id="PF13855">
    <property type="entry name" value="LRR_8"/>
    <property type="match status" value="1"/>
</dbReference>
<evidence type="ECO:0000259" key="6">
    <source>
        <dbReference type="Pfam" id="PF00931"/>
    </source>
</evidence>
<dbReference type="FunFam" id="1.10.10.10:FF:000322">
    <property type="entry name" value="Probable disease resistance protein At1g63360"/>
    <property type="match status" value="1"/>
</dbReference>
<dbReference type="InterPro" id="IPR056789">
    <property type="entry name" value="LRR_R13L1-DRL21"/>
</dbReference>
<sequence length="1195" mass="135570">MTSGEFVDFLRGRKLNDGLLNKLKTILLSVEVMLEDAENKQVMNPSVKKWLDELKHAVYDAEDVLDEFATKAIQSRLDAEFGTTTSKVRNSISTSLFFNKIEVSIKEVLERLENLASQHIVMGLTQGTVRGKPYERLPTTSLVEETEIYGRNNDKEQIINQLLSITDDASDNKVGVIAIVGMGGMGKTTLAQVVYNDKDVREHFNLTTWVCVSEEFDPFRVTKTILDAVTSSTSNIEDLNQLQLQLKEKLNGKKFLFVLDDVWNKNYNDWEILSSPFKFGAQGSRIIVTTRDDEVASVMRAFATHPVKKLPEQDCWSLFARHAFHDANSSAHLELQELGQKIVKKCQGLPLAIKAIGGLLRFKVDVREWEKVLCSELWELSSHETNNILPALRLSYRYLPSYLRPCFAYCSIFPKDHAFKKEQLILLWMAEGFLHATENRTMEQIGDDYFGTLLSRSFFQRSNEDESRFVMHDLINDLANFVSGEFTCRLEVDHDRSHKISDKTRHFSYVRSQFETYSRFEALNEFKLLRTYIALESSRMFIPHYLSKKVPRDLLPMLRTLRVLSLSHYRYMTELPASIGKLKHLRYLDVSDTRLTRLPDCLCKLCNLQTLNLSGCINLIALPRDMEKLIGLRHLDITGTVIKEMPENLGKLKCLQTLTKFIISQRSGCCIGELGKLANLWGTLSILELQNVKSPIVALAANLRDKKNLEELTLEWNATAKTSGSEGTILESLQPHTNLKSLTIQHYRGENFPNWIANQSFSKITSLHLKNCEYCRSLPPVWQIPSLQTLSIIGFDRIITVGPEFYGTGSSSPFEALKVLRFENMLNWEKWCPFRVENEGAAFPHLGELCIINCPKLTGSLPVHLPSLAKIVISECHQLVAERLLSSNSCLQELEICDCSSLLSLPTGGLPSTLKQLVLRNCWKFEVAAHIDHSFLEELCLYCCDSLEYFPLDVIPNVKRIRIKECRNFKSLAVLEQSEHDLVALSSIEIVDCPKFGSFPEGGLRGPNLTSCLLVGGCLRSLPEKMHTLLSSLTVLVISNCQEIESFPEGGLPSNLETLHIRNCEKLAANRMGWGLQNCSSLAFFVFESKSENVVSFPEASLLPASLTNLHIIGFPNLKSLDKNGIQYLTSLKFLRISDCPKLKSMSEEGLPPSISFLLIRNCPLLNKQWQKRKGKEWRKIAHVPYKLLDLDIMD</sequence>
<dbReference type="Pfam" id="PF25019">
    <property type="entry name" value="LRR_R13L1-DRL21"/>
    <property type="match status" value="1"/>
</dbReference>
<feature type="domain" description="Disease resistance protein winged helix" evidence="8">
    <location>
        <begin position="412"/>
        <end position="479"/>
    </location>
</feature>
<evidence type="ECO:0008006" key="12">
    <source>
        <dbReference type="Google" id="ProtNLM"/>
    </source>
</evidence>
<keyword evidence="1" id="KW-0433">Leucine-rich repeat</keyword>
<evidence type="ECO:0000256" key="3">
    <source>
        <dbReference type="ARBA" id="ARBA00022741"/>
    </source>
</evidence>
<dbReference type="InterPro" id="IPR002182">
    <property type="entry name" value="NB-ARC"/>
</dbReference>
<reference evidence="10" key="1">
    <citation type="submission" date="2020-12" db="EMBL/GenBank/DDBJ databases">
        <title>WGS assembly of Carya illinoinensis cv. Pawnee.</title>
        <authorList>
            <person name="Platts A."/>
            <person name="Shu S."/>
            <person name="Wright S."/>
            <person name="Barry K."/>
            <person name="Edger P."/>
            <person name="Pires J.C."/>
            <person name="Schmutz J."/>
        </authorList>
    </citation>
    <scope>NUCLEOTIDE SEQUENCE</scope>
    <source>
        <tissue evidence="10">Leaf</tissue>
    </source>
</reference>
<dbReference type="GO" id="GO:0043531">
    <property type="term" value="F:ADP binding"/>
    <property type="evidence" value="ECO:0007669"/>
    <property type="project" value="InterPro"/>
</dbReference>
<evidence type="ECO:0000256" key="1">
    <source>
        <dbReference type="ARBA" id="ARBA00022614"/>
    </source>
</evidence>
<keyword evidence="3" id="KW-0547">Nucleotide-binding</keyword>
<dbReference type="AlphaFoldDB" id="A0A8T1NL46"/>
<accession>A0A8T1NL46</accession>